<evidence type="ECO:0008006" key="3">
    <source>
        <dbReference type="Google" id="ProtNLM"/>
    </source>
</evidence>
<comment type="caution">
    <text evidence="1">The sequence shown here is derived from an EMBL/GenBank/DDBJ whole genome shotgun (WGS) entry which is preliminary data.</text>
</comment>
<accession>A3ZQ86</accession>
<dbReference type="eggNOG" id="ENOG503363V">
    <property type="taxonomic scope" value="Bacteria"/>
</dbReference>
<sequence length="122" mass="12662">MVGLTGCWQSGGELGQVTGTVTLDGKPLPEAMVSFYPEAGGRSAHGVTDGAGQYLLRYTGSKDGAPLGPHLVKVEVGIPMGEGDSPAVRKVPQLPAKYNTTSELTAEVKSGSNDIDFELKSK</sequence>
<organism evidence="1 2">
    <name type="scientific">Blastopirellula marina DSM 3645</name>
    <dbReference type="NCBI Taxonomy" id="314230"/>
    <lineage>
        <taxon>Bacteria</taxon>
        <taxon>Pseudomonadati</taxon>
        <taxon>Planctomycetota</taxon>
        <taxon>Planctomycetia</taxon>
        <taxon>Pirellulales</taxon>
        <taxon>Pirellulaceae</taxon>
        <taxon>Blastopirellula</taxon>
    </lineage>
</organism>
<evidence type="ECO:0000313" key="1">
    <source>
        <dbReference type="EMBL" id="EAQ81359.1"/>
    </source>
</evidence>
<dbReference type="Proteomes" id="UP000004358">
    <property type="component" value="Unassembled WGS sequence"/>
</dbReference>
<dbReference type="AlphaFoldDB" id="A3ZQ86"/>
<gene>
    <name evidence="1" type="ORF">DSM3645_23246</name>
</gene>
<evidence type="ECO:0000313" key="2">
    <source>
        <dbReference type="Proteomes" id="UP000004358"/>
    </source>
</evidence>
<name>A3ZQ86_9BACT</name>
<proteinExistence type="predicted"/>
<dbReference type="EMBL" id="AANZ01000005">
    <property type="protein sequence ID" value="EAQ81359.1"/>
    <property type="molecule type" value="Genomic_DNA"/>
</dbReference>
<protein>
    <recommendedName>
        <fullName evidence="3">Carboxypeptidase regulatory-like domain-containing protein</fullName>
    </recommendedName>
</protein>
<reference evidence="1 2" key="1">
    <citation type="submission" date="2006-02" db="EMBL/GenBank/DDBJ databases">
        <authorList>
            <person name="Amann R."/>
            <person name="Ferriera S."/>
            <person name="Johnson J."/>
            <person name="Kravitz S."/>
            <person name="Halpern A."/>
            <person name="Remington K."/>
            <person name="Beeson K."/>
            <person name="Tran B."/>
            <person name="Rogers Y.-H."/>
            <person name="Friedman R."/>
            <person name="Venter J.C."/>
        </authorList>
    </citation>
    <scope>NUCLEOTIDE SEQUENCE [LARGE SCALE GENOMIC DNA]</scope>
    <source>
        <strain evidence="1 2">DSM 3645</strain>
    </source>
</reference>
<dbReference type="HOGENOM" id="CLU_113730_5_2_0"/>